<accession>A0ABV8T095</accession>
<dbReference type="Proteomes" id="UP001595904">
    <property type="component" value="Unassembled WGS sequence"/>
</dbReference>
<comment type="caution">
    <text evidence="2">The sequence shown here is derived from an EMBL/GenBank/DDBJ whole genome shotgun (WGS) entry which is preliminary data.</text>
</comment>
<proteinExistence type="predicted"/>
<dbReference type="RefSeq" id="WP_380602245.1">
    <property type="nucleotide sequence ID" value="NZ_JBHSDU010000014.1"/>
</dbReference>
<organism evidence="2 3">
    <name type="scientific">Steroidobacter flavus</name>
    <dbReference type="NCBI Taxonomy" id="1842136"/>
    <lineage>
        <taxon>Bacteria</taxon>
        <taxon>Pseudomonadati</taxon>
        <taxon>Pseudomonadota</taxon>
        <taxon>Gammaproteobacteria</taxon>
        <taxon>Steroidobacterales</taxon>
        <taxon>Steroidobacteraceae</taxon>
        <taxon>Steroidobacter</taxon>
    </lineage>
</organism>
<evidence type="ECO:0000313" key="2">
    <source>
        <dbReference type="EMBL" id="MFC4312657.1"/>
    </source>
</evidence>
<dbReference type="InterPro" id="IPR029069">
    <property type="entry name" value="HotDog_dom_sf"/>
</dbReference>
<reference evidence="3" key="1">
    <citation type="journal article" date="2019" name="Int. J. Syst. Evol. Microbiol.">
        <title>The Global Catalogue of Microorganisms (GCM) 10K type strain sequencing project: providing services to taxonomists for standard genome sequencing and annotation.</title>
        <authorList>
            <consortium name="The Broad Institute Genomics Platform"/>
            <consortium name="The Broad Institute Genome Sequencing Center for Infectious Disease"/>
            <person name="Wu L."/>
            <person name="Ma J."/>
        </authorList>
    </citation>
    <scope>NUCLEOTIDE SEQUENCE [LARGE SCALE GENOMIC DNA]</scope>
    <source>
        <strain evidence="3">CGMCC 1.10759</strain>
    </source>
</reference>
<dbReference type="SUPFAM" id="SSF54637">
    <property type="entry name" value="Thioesterase/thiol ester dehydrase-isomerase"/>
    <property type="match status" value="1"/>
</dbReference>
<evidence type="ECO:0000313" key="3">
    <source>
        <dbReference type="Proteomes" id="UP001595904"/>
    </source>
</evidence>
<name>A0ABV8T095_9GAMM</name>
<protein>
    <submittedName>
        <fullName evidence="2">MaoC family dehydratase</fullName>
    </submittedName>
</protein>
<keyword evidence="3" id="KW-1185">Reference proteome</keyword>
<gene>
    <name evidence="2" type="ORF">ACFPN2_26470</name>
</gene>
<dbReference type="Pfam" id="PF01575">
    <property type="entry name" value="MaoC_dehydratas"/>
    <property type="match status" value="1"/>
</dbReference>
<dbReference type="EMBL" id="JBHSDU010000014">
    <property type="protein sequence ID" value="MFC4312657.1"/>
    <property type="molecule type" value="Genomic_DNA"/>
</dbReference>
<dbReference type="CDD" id="cd03441">
    <property type="entry name" value="R_hydratase_like"/>
    <property type="match status" value="1"/>
</dbReference>
<evidence type="ECO:0000259" key="1">
    <source>
        <dbReference type="Pfam" id="PF01575"/>
    </source>
</evidence>
<dbReference type="Gene3D" id="3.10.129.10">
    <property type="entry name" value="Hotdog Thioesterase"/>
    <property type="match status" value="1"/>
</dbReference>
<dbReference type="InterPro" id="IPR002539">
    <property type="entry name" value="MaoC-like_dom"/>
</dbReference>
<sequence length="134" mass="13934">MISIGDALPAWRIDAVSPANMRRLAETLRDPNPIHLDPAAVAKLGLGDRVINQGPANLAYIVNMLHAAFPGAQLLQLDARFLANVFGGDAVEAGGRVTAIADGGTRISCDTWLNVDGRGPAVSAQAQLLLGTSP</sequence>
<feature type="domain" description="MaoC-like" evidence="1">
    <location>
        <begin position="15"/>
        <end position="106"/>
    </location>
</feature>